<dbReference type="Proteomes" id="UP000798662">
    <property type="component" value="Chromosome 2"/>
</dbReference>
<evidence type="ECO:0000313" key="2">
    <source>
        <dbReference type="Proteomes" id="UP000798662"/>
    </source>
</evidence>
<protein>
    <submittedName>
        <fullName evidence="1">Uncharacterized protein</fullName>
    </submittedName>
</protein>
<dbReference type="EMBL" id="CM020619">
    <property type="protein sequence ID" value="KAK1866033.1"/>
    <property type="molecule type" value="Genomic_DNA"/>
</dbReference>
<evidence type="ECO:0000313" key="1">
    <source>
        <dbReference type="EMBL" id="KAK1866033.1"/>
    </source>
</evidence>
<name>A0ACC3C7K0_PYRYE</name>
<sequence length="231" mass="22430">MVAAVAAELAALVASGEPLGLNTSLCFLLDVDEDTNRAAVAAQPHVAVRMLVKLSESPVAEAHLVASSAMLALIGLLANLPVGNGGTAAPAIRALHNLLVRSEATAALACCLNCVPPLLRLIEHGNLVASHRAAAAWTAAGAAAAGGASPAAAAAAEAATAAAATLASSYRPGAAPLSEEAVWLLQVAAGEAAAALPPAAVEVVLSATGGGNARPTLLTLPTEAGLPPPPA</sequence>
<comment type="caution">
    <text evidence="1">The sequence shown here is derived from an EMBL/GenBank/DDBJ whole genome shotgun (WGS) entry which is preliminary data.</text>
</comment>
<keyword evidence="2" id="KW-1185">Reference proteome</keyword>
<gene>
    <name evidence="1" type="ORF">I4F81_008553</name>
</gene>
<accession>A0ACC3C7K0</accession>
<reference evidence="1" key="1">
    <citation type="submission" date="2019-11" db="EMBL/GenBank/DDBJ databases">
        <title>Nori genome reveals adaptations in red seaweeds to the harsh intertidal environment.</title>
        <authorList>
            <person name="Wang D."/>
            <person name="Mao Y."/>
        </authorList>
    </citation>
    <scope>NUCLEOTIDE SEQUENCE</scope>
    <source>
        <tissue evidence="1">Gametophyte</tissue>
    </source>
</reference>
<proteinExistence type="predicted"/>
<organism evidence="1 2">
    <name type="scientific">Pyropia yezoensis</name>
    <name type="common">Susabi-nori</name>
    <name type="synonym">Porphyra yezoensis</name>
    <dbReference type="NCBI Taxonomy" id="2788"/>
    <lineage>
        <taxon>Eukaryota</taxon>
        <taxon>Rhodophyta</taxon>
        <taxon>Bangiophyceae</taxon>
        <taxon>Bangiales</taxon>
        <taxon>Bangiaceae</taxon>
        <taxon>Pyropia</taxon>
    </lineage>
</organism>